<dbReference type="EMBL" id="WTPX01000034">
    <property type="protein sequence ID" value="NNJ25384.1"/>
    <property type="molecule type" value="Genomic_DNA"/>
</dbReference>
<dbReference type="Proteomes" id="UP000609651">
    <property type="component" value="Unassembled WGS sequence"/>
</dbReference>
<accession>A0ABX1VCE7</accession>
<protein>
    <submittedName>
        <fullName evidence="1">Uncharacterized protein</fullName>
    </submittedName>
</protein>
<reference evidence="1 2" key="1">
    <citation type="journal article" date="2020" name="Syst. Appl. Microbiol.">
        <title>Alienimonas chondri sp. nov., a novel planctomycete isolated from the biofilm of the red alga Chondrus crispus.</title>
        <authorList>
            <person name="Vitorino I."/>
            <person name="Albuquerque L."/>
            <person name="Wiegand S."/>
            <person name="Kallscheuer N."/>
            <person name="da Costa M.S."/>
            <person name="Lobo-da-Cunha A."/>
            <person name="Jogler C."/>
            <person name="Lage O.M."/>
        </authorList>
    </citation>
    <scope>NUCLEOTIDE SEQUENCE [LARGE SCALE GENOMIC DNA]</scope>
    <source>
        <strain evidence="1 2">LzC2</strain>
    </source>
</reference>
<dbReference type="RefSeq" id="WP_171185334.1">
    <property type="nucleotide sequence ID" value="NZ_WTPX01000034.1"/>
</dbReference>
<proteinExistence type="predicted"/>
<evidence type="ECO:0000313" key="2">
    <source>
        <dbReference type="Proteomes" id="UP000609651"/>
    </source>
</evidence>
<sequence>MPPLDLSRPGHAPHPAAVGQYCPQTYGLGAGQRLAVRSRTTFGRSTSEVLAARSSAPGAVQVALMSRRPPG</sequence>
<keyword evidence="2" id="KW-1185">Reference proteome</keyword>
<name>A0ABX1VCE7_9PLAN</name>
<comment type="caution">
    <text evidence="1">The sequence shown here is derived from an EMBL/GenBank/DDBJ whole genome shotgun (WGS) entry which is preliminary data.</text>
</comment>
<gene>
    <name evidence="1" type="ORF">LzC2_14540</name>
</gene>
<evidence type="ECO:0000313" key="1">
    <source>
        <dbReference type="EMBL" id="NNJ25384.1"/>
    </source>
</evidence>
<organism evidence="1 2">
    <name type="scientific">Alienimonas chondri</name>
    <dbReference type="NCBI Taxonomy" id="2681879"/>
    <lineage>
        <taxon>Bacteria</taxon>
        <taxon>Pseudomonadati</taxon>
        <taxon>Planctomycetota</taxon>
        <taxon>Planctomycetia</taxon>
        <taxon>Planctomycetales</taxon>
        <taxon>Planctomycetaceae</taxon>
        <taxon>Alienimonas</taxon>
    </lineage>
</organism>